<evidence type="ECO:0000256" key="3">
    <source>
        <dbReference type="ARBA" id="ARBA00023125"/>
    </source>
</evidence>
<dbReference type="SUPFAM" id="SSF46785">
    <property type="entry name" value="Winged helix' DNA-binding domain"/>
    <property type="match status" value="1"/>
</dbReference>
<accession>A0A934JS39</accession>
<dbReference type="GO" id="GO:0003677">
    <property type="term" value="F:DNA binding"/>
    <property type="evidence" value="ECO:0007669"/>
    <property type="project" value="UniProtKB-KW"/>
</dbReference>
<dbReference type="GO" id="GO:0005829">
    <property type="term" value="C:cytosol"/>
    <property type="evidence" value="ECO:0007669"/>
    <property type="project" value="TreeGrafter"/>
</dbReference>
<dbReference type="GO" id="GO:0003700">
    <property type="term" value="F:DNA-binding transcription factor activity"/>
    <property type="evidence" value="ECO:0007669"/>
    <property type="project" value="InterPro"/>
</dbReference>
<dbReference type="PROSITE" id="PS50931">
    <property type="entry name" value="HTH_LYSR"/>
    <property type="match status" value="1"/>
</dbReference>
<comment type="caution">
    <text evidence="6">The sequence shown here is derived from an EMBL/GenBank/DDBJ whole genome shotgun (WGS) entry which is preliminary data.</text>
</comment>
<name>A0A934JS39_9GAMM</name>
<evidence type="ECO:0000313" key="7">
    <source>
        <dbReference type="Proteomes" id="UP000628710"/>
    </source>
</evidence>
<keyword evidence="4" id="KW-0804">Transcription</keyword>
<evidence type="ECO:0000256" key="1">
    <source>
        <dbReference type="ARBA" id="ARBA00009437"/>
    </source>
</evidence>
<keyword evidence="7" id="KW-1185">Reference proteome</keyword>
<dbReference type="PANTHER" id="PTHR30419">
    <property type="entry name" value="HTH-TYPE TRANSCRIPTIONAL REGULATOR YBHD"/>
    <property type="match status" value="1"/>
</dbReference>
<dbReference type="EMBL" id="JAEMNX010000001">
    <property type="protein sequence ID" value="MBJ7536299.1"/>
    <property type="molecule type" value="Genomic_DNA"/>
</dbReference>
<organism evidence="6 7">
    <name type="scientific">Marinomonas transparens</name>
    <dbReference type="NCBI Taxonomy" id="2795388"/>
    <lineage>
        <taxon>Bacteria</taxon>
        <taxon>Pseudomonadati</taxon>
        <taxon>Pseudomonadota</taxon>
        <taxon>Gammaproteobacteria</taxon>
        <taxon>Oceanospirillales</taxon>
        <taxon>Oceanospirillaceae</taxon>
        <taxon>Marinomonas</taxon>
    </lineage>
</organism>
<evidence type="ECO:0000313" key="6">
    <source>
        <dbReference type="EMBL" id="MBJ7536299.1"/>
    </source>
</evidence>
<dbReference type="InterPro" id="IPR036390">
    <property type="entry name" value="WH_DNA-bd_sf"/>
</dbReference>
<dbReference type="Gene3D" id="3.40.190.290">
    <property type="match status" value="1"/>
</dbReference>
<comment type="similarity">
    <text evidence="1">Belongs to the LysR transcriptional regulatory family.</text>
</comment>
<evidence type="ECO:0000256" key="2">
    <source>
        <dbReference type="ARBA" id="ARBA00023015"/>
    </source>
</evidence>
<gene>
    <name evidence="6" type="ORF">I8J31_01250</name>
</gene>
<dbReference type="Gene3D" id="1.10.10.10">
    <property type="entry name" value="Winged helix-like DNA-binding domain superfamily/Winged helix DNA-binding domain"/>
    <property type="match status" value="1"/>
</dbReference>
<dbReference type="SUPFAM" id="SSF53850">
    <property type="entry name" value="Periplasmic binding protein-like II"/>
    <property type="match status" value="1"/>
</dbReference>
<keyword evidence="3" id="KW-0238">DNA-binding</keyword>
<proteinExistence type="inferred from homology"/>
<evidence type="ECO:0000256" key="4">
    <source>
        <dbReference type="ARBA" id="ARBA00023163"/>
    </source>
</evidence>
<keyword evidence="2" id="KW-0805">Transcription regulation</keyword>
<dbReference type="RefSeq" id="WP_199466371.1">
    <property type="nucleotide sequence ID" value="NZ_JAEMNX010000001.1"/>
</dbReference>
<evidence type="ECO:0000259" key="5">
    <source>
        <dbReference type="PROSITE" id="PS50931"/>
    </source>
</evidence>
<dbReference type="PANTHER" id="PTHR30419:SF8">
    <property type="entry name" value="NITROGEN ASSIMILATION TRANSCRIPTIONAL ACTIVATOR-RELATED"/>
    <property type="match status" value="1"/>
</dbReference>
<dbReference type="InterPro" id="IPR005119">
    <property type="entry name" value="LysR_subst-bd"/>
</dbReference>
<dbReference type="Proteomes" id="UP000628710">
    <property type="component" value="Unassembled WGS sequence"/>
</dbReference>
<dbReference type="InterPro" id="IPR000847">
    <property type="entry name" value="LysR_HTH_N"/>
</dbReference>
<dbReference type="InterPro" id="IPR050950">
    <property type="entry name" value="HTH-type_LysR_regulators"/>
</dbReference>
<dbReference type="AlphaFoldDB" id="A0A934JS39"/>
<dbReference type="Pfam" id="PF03466">
    <property type="entry name" value="LysR_substrate"/>
    <property type="match status" value="1"/>
</dbReference>
<protein>
    <submittedName>
        <fullName evidence="6">LysR family transcriptional regulator</fullName>
    </submittedName>
</protein>
<dbReference type="InterPro" id="IPR036388">
    <property type="entry name" value="WH-like_DNA-bd_sf"/>
</dbReference>
<sequence>MKEINSKRLAYFYEAVSLGTIRAAADKLDVAPSAISRQITQLEEELACILIERHRKGVRPTEAGQLLIKYHRESTSHEEVCLSELQALRGLKSGHISLAIGEGFIGDVMSKALPQFQALYPDLTLSVHIGGSNELIRRIQEDDAHIGVLFHPPHHQKLRSHQVSLHPLCAIVPPDHPLTQLNRPIELEDIIPYPIALQEAEFGVRQLIALAEFKHRARLSPTMTVNSFSLLKEFLRSNMGITILPEFVVRRELEDKRVVSLPIQDPILSSGEAHIVTRLGRQLTEAPLALLQHLQLWMKDFHS</sequence>
<dbReference type="Pfam" id="PF00126">
    <property type="entry name" value="HTH_1"/>
    <property type="match status" value="1"/>
</dbReference>
<feature type="domain" description="HTH lysR-type" evidence="5">
    <location>
        <begin position="4"/>
        <end position="61"/>
    </location>
</feature>
<reference evidence="6" key="1">
    <citation type="submission" date="2020-12" db="EMBL/GenBank/DDBJ databases">
        <title>Marinomonas arctica sp. nov., a psychrotolerant bacterium isolated from the Arctic.</title>
        <authorList>
            <person name="Zhang Y."/>
        </authorList>
    </citation>
    <scope>NUCLEOTIDE SEQUENCE</scope>
    <source>
        <strain evidence="6">C1424</strain>
    </source>
</reference>